<feature type="region of interest" description="Disordered" evidence="2">
    <location>
        <begin position="263"/>
        <end position="302"/>
    </location>
</feature>
<dbReference type="EMBL" id="OC939949">
    <property type="protein sequence ID" value="CAD7661806.1"/>
    <property type="molecule type" value="Genomic_DNA"/>
</dbReference>
<feature type="region of interest" description="Disordered" evidence="2">
    <location>
        <begin position="184"/>
        <end position="216"/>
    </location>
</feature>
<feature type="non-terminal residue" evidence="3">
    <location>
        <position position="1"/>
    </location>
</feature>
<organism evidence="3">
    <name type="scientific">Oppiella nova</name>
    <dbReference type="NCBI Taxonomy" id="334625"/>
    <lineage>
        <taxon>Eukaryota</taxon>
        <taxon>Metazoa</taxon>
        <taxon>Ecdysozoa</taxon>
        <taxon>Arthropoda</taxon>
        <taxon>Chelicerata</taxon>
        <taxon>Arachnida</taxon>
        <taxon>Acari</taxon>
        <taxon>Acariformes</taxon>
        <taxon>Sarcoptiformes</taxon>
        <taxon>Oribatida</taxon>
        <taxon>Brachypylina</taxon>
        <taxon>Oppioidea</taxon>
        <taxon>Oppiidae</taxon>
        <taxon>Oppiella</taxon>
    </lineage>
</organism>
<evidence type="ECO:0000313" key="4">
    <source>
        <dbReference type="Proteomes" id="UP000728032"/>
    </source>
</evidence>
<reference evidence="3" key="1">
    <citation type="submission" date="2020-11" db="EMBL/GenBank/DDBJ databases">
        <authorList>
            <person name="Tran Van P."/>
        </authorList>
    </citation>
    <scope>NUCLEOTIDE SEQUENCE</scope>
</reference>
<proteinExistence type="predicted"/>
<dbReference type="EMBL" id="CAJPVJ010025124">
    <property type="protein sequence ID" value="CAG2178942.1"/>
    <property type="molecule type" value="Genomic_DNA"/>
</dbReference>
<protein>
    <submittedName>
        <fullName evidence="3">Uncharacterized protein</fullName>
    </submittedName>
</protein>
<dbReference type="AlphaFoldDB" id="A0A7R9ML38"/>
<accession>A0A7R9ML38</accession>
<feature type="compositionally biased region" description="Acidic residues" evidence="2">
    <location>
        <begin position="190"/>
        <end position="199"/>
    </location>
</feature>
<evidence type="ECO:0000256" key="1">
    <source>
        <dbReference type="SAM" id="Coils"/>
    </source>
</evidence>
<gene>
    <name evidence="3" type="ORF">ONB1V03_LOCUS18366</name>
</gene>
<sequence length="333" mass="37080">MDLITHELAKYKRLNEEYAQKLDTIETEVTLLNQLVTKEQDFSQQLYDFLMSYHNHLKANGSQSLPLQSALTDNQKLFADMTHVISNKDEVKTLRKALDDWRLDNHRWMSVNQTKAKTNDVHVLDDIEETADAAEEGSDNTGFMVTADMPSSETTPVIEIIDSPQKEAFKVPVLAVPVQLEVIPKPEPMSDGEDEETDTASERESPVKTRSAMAASESAGKPFMFVSQYLSQNMSFSHLLGTNSQEVVDKKPAVSDDKQHSIAIDLNSDSDEAPDPQTSGKSIFNDGIIDLTPPPDRQSASKAKICTMVKTKKKVVKKIVKKSVKPKLSNGNQ</sequence>
<keyword evidence="1" id="KW-0175">Coiled coil</keyword>
<feature type="coiled-coil region" evidence="1">
    <location>
        <begin position="1"/>
        <end position="35"/>
    </location>
</feature>
<name>A0A7R9ML38_9ACAR</name>
<evidence type="ECO:0000256" key="2">
    <source>
        <dbReference type="SAM" id="MobiDB-lite"/>
    </source>
</evidence>
<evidence type="ECO:0000313" key="3">
    <source>
        <dbReference type="EMBL" id="CAD7661806.1"/>
    </source>
</evidence>
<dbReference type="Proteomes" id="UP000728032">
    <property type="component" value="Unassembled WGS sequence"/>
</dbReference>
<keyword evidence="4" id="KW-1185">Reference proteome</keyword>